<feature type="compositionally biased region" description="Low complexity" evidence="1">
    <location>
        <begin position="616"/>
        <end position="630"/>
    </location>
</feature>
<proteinExistence type="predicted"/>
<dbReference type="SUPFAM" id="SSF55729">
    <property type="entry name" value="Acyl-CoA N-acyltransferases (Nat)"/>
    <property type="match status" value="1"/>
</dbReference>
<keyword evidence="3" id="KW-1185">Reference proteome</keyword>
<feature type="region of interest" description="Disordered" evidence="1">
    <location>
        <begin position="229"/>
        <end position="261"/>
    </location>
</feature>
<gene>
    <name evidence="2" type="ORF">CPB84DRAFT_1115184</name>
</gene>
<dbReference type="Gene3D" id="3.40.630.30">
    <property type="match status" value="1"/>
</dbReference>
<dbReference type="InterPro" id="IPR016181">
    <property type="entry name" value="Acyl_CoA_acyltransferase"/>
</dbReference>
<feature type="region of interest" description="Disordered" evidence="1">
    <location>
        <begin position="534"/>
        <end position="638"/>
    </location>
</feature>
<feature type="region of interest" description="Disordered" evidence="1">
    <location>
        <begin position="140"/>
        <end position="197"/>
    </location>
</feature>
<feature type="compositionally biased region" description="Low complexity" evidence="1">
    <location>
        <begin position="160"/>
        <end position="190"/>
    </location>
</feature>
<comment type="caution">
    <text evidence="2">The sequence shown here is derived from an EMBL/GenBank/DDBJ whole genome shotgun (WGS) entry which is preliminary data.</text>
</comment>
<sequence length="638" mass="72223">MRLYWEQCNLHEWHMHGRDVGKIRNGVDGLTTSHINTRVNSQPDLYKCGSRSINRRPSFPPSLTIVMPVGFTEQDAPSKPVEKLLVTRGLEGQDDNIDLLESYFREMQKATVETLSPDDLLSFATCAHYFAVISVETTATPASDEGGEEDAEGEPEDASEAVSESAYPASSRPSSPPTSSVTSNFSIISPSEDEELSEDEIYSRYAALSEQDKVLKWREAFLDKLEDDDFEPIVPPTKPEDFDDEESMHDDQDTISTDPETQMDENTANYINWPEDTLLDEQPVYQSSSVEPLTGLQFYKPIEPVLVDKEFGREYLEPEQYDTPVPPPPEIPTIPEMDTFIYEQAVQYRDRLRALRVAEYERKQARRARQAARPPTSPGSLPNIGSTPCNKPIGLIYLWTPQTFNDPLHMGECNLGFYFVPEYRKKEYLAEALNKAVEEAFEDKQCHRLQSIVVENDEKLYTLQLLSASGFRHEGTRRLRLRTTSLWDEILTRHQRELDELHRLEEKTLKRSTSTETIRQRAYEAAPLVVDCTDSETQSTAGTDRSVPSIASNTKRRRISSENVRPGEMQPRLRPQHAPGGDREIPRAAVPPPTFVRTNQPIVGPSTRRRRTGGLSFKTSSSASSRTSGSAEWVVLDN</sequence>
<dbReference type="Proteomes" id="UP000724874">
    <property type="component" value="Unassembled WGS sequence"/>
</dbReference>
<evidence type="ECO:0000256" key="1">
    <source>
        <dbReference type="SAM" id="MobiDB-lite"/>
    </source>
</evidence>
<feature type="compositionally biased region" description="Acidic residues" evidence="1">
    <location>
        <begin position="145"/>
        <end position="159"/>
    </location>
</feature>
<organism evidence="2 3">
    <name type="scientific">Gymnopilus junonius</name>
    <name type="common">Spectacular rustgill mushroom</name>
    <name type="synonym">Gymnopilus spectabilis subsp. junonius</name>
    <dbReference type="NCBI Taxonomy" id="109634"/>
    <lineage>
        <taxon>Eukaryota</taxon>
        <taxon>Fungi</taxon>
        <taxon>Dikarya</taxon>
        <taxon>Basidiomycota</taxon>
        <taxon>Agaricomycotina</taxon>
        <taxon>Agaricomycetes</taxon>
        <taxon>Agaricomycetidae</taxon>
        <taxon>Agaricales</taxon>
        <taxon>Agaricineae</taxon>
        <taxon>Hymenogastraceae</taxon>
        <taxon>Gymnopilus</taxon>
    </lineage>
</organism>
<feature type="region of interest" description="Disordered" evidence="1">
    <location>
        <begin position="365"/>
        <end position="385"/>
    </location>
</feature>
<reference evidence="2" key="1">
    <citation type="submission" date="2020-11" db="EMBL/GenBank/DDBJ databases">
        <authorList>
            <consortium name="DOE Joint Genome Institute"/>
            <person name="Ahrendt S."/>
            <person name="Riley R."/>
            <person name="Andreopoulos W."/>
            <person name="LaButti K."/>
            <person name="Pangilinan J."/>
            <person name="Ruiz-duenas F.J."/>
            <person name="Barrasa J.M."/>
            <person name="Sanchez-Garcia M."/>
            <person name="Camarero S."/>
            <person name="Miyauchi S."/>
            <person name="Serrano A."/>
            <person name="Linde D."/>
            <person name="Babiker R."/>
            <person name="Drula E."/>
            <person name="Ayuso-Fernandez I."/>
            <person name="Pacheco R."/>
            <person name="Padilla G."/>
            <person name="Ferreira P."/>
            <person name="Barriuso J."/>
            <person name="Kellner H."/>
            <person name="Castanera R."/>
            <person name="Alfaro M."/>
            <person name="Ramirez L."/>
            <person name="Pisabarro A.G."/>
            <person name="Kuo A."/>
            <person name="Tritt A."/>
            <person name="Lipzen A."/>
            <person name="He G."/>
            <person name="Yan M."/>
            <person name="Ng V."/>
            <person name="Cullen D."/>
            <person name="Martin F."/>
            <person name="Rosso M.-N."/>
            <person name="Henrissat B."/>
            <person name="Hibbett D."/>
            <person name="Martinez A.T."/>
            <person name="Grigoriev I.V."/>
        </authorList>
    </citation>
    <scope>NUCLEOTIDE SEQUENCE</scope>
    <source>
        <strain evidence="2">AH 44721</strain>
    </source>
</reference>
<dbReference type="OrthoDB" id="64477at2759"/>
<protein>
    <submittedName>
        <fullName evidence="2">Uncharacterized protein</fullName>
    </submittedName>
</protein>
<evidence type="ECO:0000313" key="2">
    <source>
        <dbReference type="EMBL" id="KAF8899771.1"/>
    </source>
</evidence>
<dbReference type="EMBL" id="JADNYJ010000051">
    <property type="protein sequence ID" value="KAF8899771.1"/>
    <property type="molecule type" value="Genomic_DNA"/>
</dbReference>
<dbReference type="AlphaFoldDB" id="A0A9P5TLT4"/>
<accession>A0A9P5TLT4</accession>
<name>A0A9P5TLT4_GYMJU</name>
<evidence type="ECO:0000313" key="3">
    <source>
        <dbReference type="Proteomes" id="UP000724874"/>
    </source>
</evidence>